<name>W7XE86_TETTS</name>
<organism evidence="2 3">
    <name type="scientific">Tetrahymena thermophila (strain SB210)</name>
    <dbReference type="NCBI Taxonomy" id="312017"/>
    <lineage>
        <taxon>Eukaryota</taxon>
        <taxon>Sar</taxon>
        <taxon>Alveolata</taxon>
        <taxon>Ciliophora</taxon>
        <taxon>Intramacronucleata</taxon>
        <taxon>Oligohymenophorea</taxon>
        <taxon>Hymenostomatida</taxon>
        <taxon>Tetrahymenina</taxon>
        <taxon>Tetrahymenidae</taxon>
        <taxon>Tetrahymena</taxon>
    </lineage>
</organism>
<evidence type="ECO:0000313" key="2">
    <source>
        <dbReference type="EMBL" id="EWS72261.1"/>
    </source>
</evidence>
<proteinExistence type="predicted"/>
<keyword evidence="3" id="KW-1185">Reference proteome</keyword>
<protein>
    <recommendedName>
        <fullName evidence="4">Tetratricopeptide repeat protein</fullName>
    </recommendedName>
</protein>
<evidence type="ECO:0000256" key="1">
    <source>
        <dbReference type="SAM" id="Coils"/>
    </source>
</evidence>
<dbReference type="RefSeq" id="XP_012655201.1">
    <property type="nucleotide sequence ID" value="XM_012799747.1"/>
</dbReference>
<dbReference type="OrthoDB" id="297737at2759"/>
<dbReference type="Proteomes" id="UP000009168">
    <property type="component" value="Unassembled WGS sequence"/>
</dbReference>
<keyword evidence="1" id="KW-0175">Coiled coil</keyword>
<dbReference type="InParanoid" id="W7XE86"/>
<accession>W7XE86</accession>
<evidence type="ECO:0008006" key="4">
    <source>
        <dbReference type="Google" id="ProtNLM"/>
    </source>
</evidence>
<dbReference type="SUPFAM" id="SSF48452">
    <property type="entry name" value="TPR-like"/>
    <property type="match status" value="1"/>
</dbReference>
<reference evidence="3" key="1">
    <citation type="journal article" date="2006" name="PLoS Biol.">
        <title>Macronuclear genome sequence of the ciliate Tetrahymena thermophila, a model eukaryote.</title>
        <authorList>
            <person name="Eisen J.A."/>
            <person name="Coyne R.S."/>
            <person name="Wu M."/>
            <person name="Wu D."/>
            <person name="Thiagarajan M."/>
            <person name="Wortman J.R."/>
            <person name="Badger J.H."/>
            <person name="Ren Q."/>
            <person name="Amedeo P."/>
            <person name="Jones K.M."/>
            <person name="Tallon L.J."/>
            <person name="Delcher A.L."/>
            <person name="Salzberg S.L."/>
            <person name="Silva J.C."/>
            <person name="Haas B.J."/>
            <person name="Majoros W.H."/>
            <person name="Farzad M."/>
            <person name="Carlton J.M."/>
            <person name="Smith R.K. Jr."/>
            <person name="Garg J."/>
            <person name="Pearlman R.E."/>
            <person name="Karrer K.M."/>
            <person name="Sun L."/>
            <person name="Manning G."/>
            <person name="Elde N.C."/>
            <person name="Turkewitz A.P."/>
            <person name="Asai D.J."/>
            <person name="Wilkes D.E."/>
            <person name="Wang Y."/>
            <person name="Cai H."/>
            <person name="Collins K."/>
            <person name="Stewart B.A."/>
            <person name="Lee S.R."/>
            <person name="Wilamowska K."/>
            <person name="Weinberg Z."/>
            <person name="Ruzzo W.L."/>
            <person name="Wloga D."/>
            <person name="Gaertig J."/>
            <person name="Frankel J."/>
            <person name="Tsao C.-C."/>
            <person name="Gorovsky M.A."/>
            <person name="Keeling P.J."/>
            <person name="Waller R.F."/>
            <person name="Patron N.J."/>
            <person name="Cherry J.M."/>
            <person name="Stover N.A."/>
            <person name="Krieger C.J."/>
            <person name="del Toro C."/>
            <person name="Ryder H.F."/>
            <person name="Williamson S.C."/>
            <person name="Barbeau R.A."/>
            <person name="Hamilton E.P."/>
            <person name="Orias E."/>
        </authorList>
    </citation>
    <scope>NUCLEOTIDE SEQUENCE [LARGE SCALE GENOMIC DNA]</scope>
    <source>
        <strain evidence="3">SB210</strain>
    </source>
</reference>
<gene>
    <name evidence="2" type="ORF">TTHERM_000313519</name>
</gene>
<evidence type="ECO:0000313" key="3">
    <source>
        <dbReference type="Proteomes" id="UP000009168"/>
    </source>
</evidence>
<dbReference type="GeneID" id="24438387"/>
<dbReference type="InterPro" id="IPR011990">
    <property type="entry name" value="TPR-like_helical_dom_sf"/>
</dbReference>
<feature type="coiled-coil region" evidence="1">
    <location>
        <begin position="167"/>
        <end position="194"/>
    </location>
</feature>
<dbReference type="KEGG" id="tet:TTHERM_000313519"/>
<sequence>MIKNTQEHPNMDYFSQKKIKNQANMSVGQSSQIQELLNSQTSPSQYKTKMINNTQRIEGKTFRPSNIQNDNKFYSSRFNFNQRKFSEGYDSSRLYQNSPNRLFHQNDAKQHMKTHASKMFQQDTSKQQLHITQRDQNEINSPKSIFSYVSNQENNQKTQQKINSKIVKQLRDAIKRTKQNQMEEQLNLDEQKQLEKKIKKELLPQILKIQELNLESDDKVVNNYIQQTTGFKVKKKNQFNSFDFQKQFSINEEDNKIDKNIKYQKQNISIELLMILKFIQNRQEYLQTLKYMNKDQAIDKLCDLLKLATELDDIDLFLDVMDMMVQTCIMFSDYRLALIFLTTIKSTCELTHNVVKKIALHRNYSQVCKRLGFYEESLRFLKKALQYIWFVDDKDQEVQLYDDLGLVFFHLVQLEKAKTFHEKSVQSFNEPIDNILREMSSRNILKFINSFPLSKNLDNTVLLKLNYFPFKIIKRDLIDGSIEAHIENNYLKKNNLKLVKNLSHLNSGLSEIYLIQQVLQSNEFFNEISTPLSKPLEFSPLEFIRMKKVNDHFVCVEEKELKKGKAEPKFIFPKQFKKTQNTTFYLDEDKKKMGLEDKIKFRMKQLDQDLKKKNKIQTASAESVIIRKENLEAINIGHLTTNRNAEAFTQAVCINYQLPNKFYDKMISIQYNKHNNQFHQQNVS</sequence>
<dbReference type="Gene3D" id="1.25.40.10">
    <property type="entry name" value="Tetratricopeptide repeat domain"/>
    <property type="match status" value="1"/>
</dbReference>
<dbReference type="EMBL" id="GG662498">
    <property type="protein sequence ID" value="EWS72261.1"/>
    <property type="molecule type" value="Genomic_DNA"/>
</dbReference>
<dbReference type="AlphaFoldDB" id="W7XE86"/>